<reference evidence="1" key="1">
    <citation type="submission" date="2017-08" db="EMBL/GenBank/DDBJ databases">
        <authorList>
            <person name="Polle J.E."/>
            <person name="Barry K."/>
            <person name="Cushman J."/>
            <person name="Schmutz J."/>
            <person name="Tran D."/>
            <person name="Hathwaick L.T."/>
            <person name="Yim W.C."/>
            <person name="Jenkins J."/>
            <person name="Mckie-Krisberg Z.M."/>
            <person name="Prochnik S."/>
            <person name="Lindquist E."/>
            <person name="Dockter R.B."/>
            <person name="Adam C."/>
            <person name="Molina H."/>
            <person name="Bunkerborg J."/>
            <person name="Jin E."/>
            <person name="Buchheim M."/>
            <person name="Magnuson J."/>
        </authorList>
    </citation>
    <scope>NUCLEOTIDE SEQUENCE</scope>
    <source>
        <strain evidence="1">CCAP 19/18</strain>
    </source>
</reference>
<evidence type="ECO:0000313" key="2">
    <source>
        <dbReference type="Proteomes" id="UP000815325"/>
    </source>
</evidence>
<gene>
    <name evidence="1" type="ORF">DUNSADRAFT_18416</name>
</gene>
<evidence type="ECO:0000313" key="1">
    <source>
        <dbReference type="EMBL" id="KAF5839873.1"/>
    </source>
</evidence>
<accession>A0ABQ7GZ34</accession>
<sequence>MPLYMALHARAMYSSLPAESLQNKRSCNKCTVLWQQLYADRTCKEKEWHHSTTSEQNSRRNTGTLARANSITAAMIHKHTLLHWLQGWAQVQNALSTRHHSNSRSSTRWPSTSTHLLIPEVPRLLALTHLGLQVLLTYIRLCLKWAWVPREKKCNCLLCSEPSPLSSLPLVLHKSCVTC</sequence>
<keyword evidence="2" id="KW-1185">Reference proteome</keyword>
<name>A0ABQ7GZ34_DUNSA</name>
<dbReference type="Proteomes" id="UP000815325">
    <property type="component" value="Unassembled WGS sequence"/>
</dbReference>
<proteinExistence type="predicted"/>
<evidence type="ECO:0008006" key="3">
    <source>
        <dbReference type="Google" id="ProtNLM"/>
    </source>
</evidence>
<comment type="caution">
    <text evidence="1">The sequence shown here is derived from an EMBL/GenBank/DDBJ whole genome shotgun (WGS) entry which is preliminary data.</text>
</comment>
<organism evidence="1 2">
    <name type="scientific">Dunaliella salina</name>
    <name type="common">Green alga</name>
    <name type="synonym">Protococcus salinus</name>
    <dbReference type="NCBI Taxonomy" id="3046"/>
    <lineage>
        <taxon>Eukaryota</taxon>
        <taxon>Viridiplantae</taxon>
        <taxon>Chlorophyta</taxon>
        <taxon>core chlorophytes</taxon>
        <taxon>Chlorophyceae</taxon>
        <taxon>CS clade</taxon>
        <taxon>Chlamydomonadales</taxon>
        <taxon>Dunaliellaceae</taxon>
        <taxon>Dunaliella</taxon>
    </lineage>
</organism>
<dbReference type="EMBL" id="MU069530">
    <property type="protein sequence ID" value="KAF5839873.1"/>
    <property type="molecule type" value="Genomic_DNA"/>
</dbReference>
<protein>
    <recommendedName>
        <fullName evidence="3">Encoded protein</fullName>
    </recommendedName>
</protein>